<dbReference type="STRING" id="861298.SAMN04488136_105135"/>
<dbReference type="GO" id="GO:0005576">
    <property type="term" value="C:extracellular region"/>
    <property type="evidence" value="ECO:0007669"/>
    <property type="project" value="UniProtKB-SubCell"/>
</dbReference>
<dbReference type="Pfam" id="PF00544">
    <property type="entry name" value="Pectate_lyase_4"/>
    <property type="match status" value="1"/>
</dbReference>
<name>A0A1G7YHE7_9VIBR</name>
<dbReference type="InterPro" id="IPR002022">
    <property type="entry name" value="Pec_lyase"/>
</dbReference>
<evidence type="ECO:0000313" key="6">
    <source>
        <dbReference type="EMBL" id="SDG95958.1"/>
    </source>
</evidence>
<keyword evidence="2" id="KW-0119">Carbohydrate metabolism</keyword>
<protein>
    <submittedName>
        <fullName evidence="6">Pectate lyase</fullName>
    </submittedName>
</protein>
<dbReference type="GO" id="GO:0000272">
    <property type="term" value="P:polysaccharide catabolic process"/>
    <property type="evidence" value="ECO:0007669"/>
    <property type="project" value="UniProtKB-KW"/>
</dbReference>
<keyword evidence="2" id="KW-0624">Polysaccharide degradation</keyword>
<comment type="subcellular location">
    <subcellularLocation>
        <location evidence="2">Secreted</location>
    </subcellularLocation>
</comment>
<dbReference type="SUPFAM" id="SSF51126">
    <property type="entry name" value="Pectin lyase-like"/>
    <property type="match status" value="1"/>
</dbReference>
<dbReference type="Gene3D" id="2.60.120.260">
    <property type="entry name" value="Galactose-binding domain-like"/>
    <property type="match status" value="1"/>
</dbReference>
<evidence type="ECO:0000256" key="2">
    <source>
        <dbReference type="RuleBase" id="RU361173"/>
    </source>
</evidence>
<feature type="region of interest" description="Disordered" evidence="3">
    <location>
        <begin position="357"/>
        <end position="419"/>
    </location>
</feature>
<evidence type="ECO:0000259" key="5">
    <source>
        <dbReference type="SMART" id="SM00656"/>
    </source>
</evidence>
<organism evidence="6 7">
    <name type="scientific">Vibrio xiamenensis</name>
    <dbReference type="NCBI Taxonomy" id="861298"/>
    <lineage>
        <taxon>Bacteria</taxon>
        <taxon>Pseudomonadati</taxon>
        <taxon>Pseudomonadota</taxon>
        <taxon>Gammaproteobacteria</taxon>
        <taxon>Vibrionales</taxon>
        <taxon>Vibrionaceae</taxon>
        <taxon>Vibrio</taxon>
    </lineage>
</organism>
<keyword evidence="4" id="KW-0732">Signal</keyword>
<keyword evidence="7" id="KW-1185">Reference proteome</keyword>
<sequence>MKNTMSKKHFALSALSMCVALASHSALAATGYASENGGTTGGEGGEVVYATTGTAIHEALCNRASSDTPIIIQVEGTINHDNTTKVSGDSCNTAADRIELKEISNVTLIGVGDGALFDELGIHIRSSSNIIIQNVHVRNVKKSGSPTSNGGDAIGLESDVHNVWVDHVTLEASGGESDGYDALFDMKKDSKYVTLSYSILRNSGRGGLVGSSDSDDNNGPVTFHHNYYENINSRTPLLRHATAHAYNNYYNGLISSGMNPRIGGQIKAENNYFKDSKNPIGTFYTNDMGYWDVSGNVFDDVEWSDDASKMHPAGPDPVSTTSITIPYDYTLDDADCVPEVILATAGAGTDLAVSDGTCSVTSEETDSGTTDGESSTGDETSTGSESSTGSETSTSTDLGDNLALDASADGDGKYSGTSYSKVTDGDTTTYWSPKGTTGTINVKGLDVVFNTVKIIELAGTEGTVTSWTLVNHDTGATLAQGTTVPETITFDDVKPSKVSFVINSASDRPQIAEFEIYNQ</sequence>
<dbReference type="RefSeq" id="WP_093270945.1">
    <property type="nucleotide sequence ID" value="NZ_FNDD01000005.1"/>
</dbReference>
<dbReference type="PANTHER" id="PTHR31683">
    <property type="entry name" value="PECTATE LYASE 18-RELATED"/>
    <property type="match status" value="1"/>
</dbReference>
<dbReference type="Proteomes" id="UP000198854">
    <property type="component" value="Unassembled WGS sequence"/>
</dbReference>
<dbReference type="InterPro" id="IPR012334">
    <property type="entry name" value="Pectin_lyas_fold"/>
</dbReference>
<gene>
    <name evidence="6" type="ORF">SAMN04488136_105135</name>
</gene>
<dbReference type="PANTHER" id="PTHR31683:SF18">
    <property type="entry name" value="PECTATE LYASE 21-RELATED"/>
    <property type="match status" value="1"/>
</dbReference>
<evidence type="ECO:0000256" key="3">
    <source>
        <dbReference type="SAM" id="MobiDB-lite"/>
    </source>
</evidence>
<dbReference type="SMART" id="SM00656">
    <property type="entry name" value="Amb_all"/>
    <property type="match status" value="1"/>
</dbReference>
<dbReference type="SUPFAM" id="SSF49785">
    <property type="entry name" value="Galactose-binding domain-like"/>
    <property type="match status" value="1"/>
</dbReference>
<evidence type="ECO:0000256" key="4">
    <source>
        <dbReference type="SAM" id="SignalP"/>
    </source>
</evidence>
<reference evidence="6 7" key="1">
    <citation type="submission" date="2016-10" db="EMBL/GenBank/DDBJ databases">
        <authorList>
            <person name="de Groot N.N."/>
        </authorList>
    </citation>
    <scope>NUCLEOTIDE SEQUENCE [LARGE SCALE GENOMIC DNA]</scope>
    <source>
        <strain evidence="6 7">CGMCC 1.10228</strain>
    </source>
</reference>
<dbReference type="GO" id="GO:0030570">
    <property type="term" value="F:pectate lyase activity"/>
    <property type="evidence" value="ECO:0007669"/>
    <property type="project" value="InterPro"/>
</dbReference>
<accession>A0A1G7YHE7</accession>
<dbReference type="InterPro" id="IPR045032">
    <property type="entry name" value="PEL"/>
</dbReference>
<dbReference type="OrthoDB" id="5592990at2"/>
<keyword evidence="1 2" id="KW-0456">Lyase</keyword>
<proteinExistence type="inferred from homology"/>
<evidence type="ECO:0000313" key="7">
    <source>
        <dbReference type="Proteomes" id="UP000198854"/>
    </source>
</evidence>
<dbReference type="EMBL" id="FNDD01000005">
    <property type="protein sequence ID" value="SDG95958.1"/>
    <property type="molecule type" value="Genomic_DNA"/>
</dbReference>
<evidence type="ECO:0000256" key="1">
    <source>
        <dbReference type="ARBA" id="ARBA00023239"/>
    </source>
</evidence>
<keyword evidence="2" id="KW-0964">Secreted</keyword>
<dbReference type="AlphaFoldDB" id="A0A1G7YHE7"/>
<dbReference type="InterPro" id="IPR011050">
    <property type="entry name" value="Pectin_lyase_fold/virulence"/>
</dbReference>
<dbReference type="InterPro" id="IPR008979">
    <property type="entry name" value="Galactose-bd-like_sf"/>
</dbReference>
<feature type="domain" description="Pectate lyase" evidence="5">
    <location>
        <begin position="69"/>
        <end position="279"/>
    </location>
</feature>
<feature type="chain" id="PRO_5011517879" evidence="4">
    <location>
        <begin position="29"/>
        <end position="519"/>
    </location>
</feature>
<dbReference type="Gene3D" id="2.160.20.10">
    <property type="entry name" value="Single-stranded right-handed beta-helix, Pectin lyase-like"/>
    <property type="match status" value="1"/>
</dbReference>
<comment type="similarity">
    <text evidence="2">Belongs to the polysaccharide lyase 1 family.</text>
</comment>
<feature type="signal peptide" evidence="4">
    <location>
        <begin position="1"/>
        <end position="28"/>
    </location>
</feature>
<feature type="compositionally biased region" description="Low complexity" evidence="3">
    <location>
        <begin position="367"/>
        <end position="397"/>
    </location>
</feature>